<reference evidence="3 4" key="1">
    <citation type="submission" date="2020-08" db="EMBL/GenBank/DDBJ databases">
        <title>The Agave Microbiome: Exploring the role of microbial communities in plant adaptations to desert environments.</title>
        <authorList>
            <person name="Partida-Martinez L.P."/>
        </authorList>
    </citation>
    <scope>NUCLEOTIDE SEQUENCE [LARGE SCALE GENOMIC DNA]</scope>
    <source>
        <strain evidence="3 4">AS3.13</strain>
    </source>
</reference>
<evidence type="ECO:0000313" key="3">
    <source>
        <dbReference type="EMBL" id="MBB6505495.1"/>
    </source>
</evidence>
<gene>
    <name evidence="3" type="ORF">F4693_002487</name>
</gene>
<evidence type="ECO:0000256" key="1">
    <source>
        <dbReference type="SAM" id="SignalP"/>
    </source>
</evidence>
<feature type="domain" description="DUF1996" evidence="2">
    <location>
        <begin position="127"/>
        <end position="367"/>
    </location>
</feature>
<dbReference type="Pfam" id="PF09362">
    <property type="entry name" value="DUF1996"/>
    <property type="match status" value="1"/>
</dbReference>
<keyword evidence="1" id="KW-0732">Signal</keyword>
<feature type="chain" id="PRO_5031117418" description="DUF1996 domain-containing protein" evidence="1">
    <location>
        <begin position="20"/>
        <end position="417"/>
    </location>
</feature>
<feature type="signal peptide" evidence="1">
    <location>
        <begin position="1"/>
        <end position="19"/>
    </location>
</feature>
<dbReference type="PANTHER" id="PTHR43662:SF3">
    <property type="entry name" value="DOMAIN PROTEIN, PUTATIVE (AFU_ORTHOLOGUE AFUA_6G11970)-RELATED"/>
    <property type="match status" value="1"/>
</dbReference>
<organism evidence="3 4">
    <name type="scientific">Sphingomonas endophytica</name>
    <dbReference type="NCBI Taxonomy" id="869719"/>
    <lineage>
        <taxon>Bacteria</taxon>
        <taxon>Pseudomonadati</taxon>
        <taxon>Pseudomonadota</taxon>
        <taxon>Alphaproteobacteria</taxon>
        <taxon>Sphingomonadales</taxon>
        <taxon>Sphingomonadaceae</taxon>
        <taxon>Sphingomonas</taxon>
    </lineage>
</organism>
<evidence type="ECO:0000259" key="2">
    <source>
        <dbReference type="Pfam" id="PF09362"/>
    </source>
</evidence>
<evidence type="ECO:0000313" key="4">
    <source>
        <dbReference type="Proteomes" id="UP000522313"/>
    </source>
</evidence>
<dbReference type="InterPro" id="IPR018535">
    <property type="entry name" value="DUF1996"/>
</dbReference>
<dbReference type="RefSeq" id="WP_184506343.1">
    <property type="nucleotide sequence ID" value="NZ_JACHBT010000013.1"/>
</dbReference>
<sequence length="417" mass="44663">MNKIVISGAMILAASTAYAAVVPAGVIKAITSKVTVIAAPVTAKLNGVLPPTITGGGTGKAIEPVPGAVTKGLLPGQGQLEKIASNFDVKKLLVPSWGSGEIASTGRPDVVGAFRFMCSAGQVLRDDPIVFPGQPGKSHLHQFFGNTAANAFSTYGSLRTKGDSTCNNILNRSAYWIPAMLDGKGKVVRPDYVSIYYKRLPESSPECQQMGKACVALPRGMRYIFGYNMATGEADHFYFNCDGPTGKPAWYPDIVAAAKECPVGNRLGAIVAGPNCWDGKNLNSADHRSHVGYPKWNDRGQLRCPDNLPYVIPTFTLGAWYSVDENLDRSGEWSPGTSTWSLASDAMPGMPVKRPGSTFHADWMGAWDDETMKTWMDNCINKLLSCSGGDLGNGTQMRGDPNFDWVAHPRLVDIPGA</sequence>
<accession>A0A7X0JDD5</accession>
<reference evidence="3 4" key="2">
    <citation type="submission" date="2020-08" db="EMBL/GenBank/DDBJ databases">
        <authorList>
            <person name="Partida-Martinez L."/>
            <person name="Huntemann M."/>
            <person name="Clum A."/>
            <person name="Wang J."/>
            <person name="Palaniappan K."/>
            <person name="Ritter S."/>
            <person name="Chen I.-M."/>
            <person name="Stamatis D."/>
            <person name="Reddy T."/>
            <person name="O'Malley R."/>
            <person name="Daum C."/>
            <person name="Shapiro N."/>
            <person name="Ivanova N."/>
            <person name="Kyrpides N."/>
            <person name="Woyke T."/>
        </authorList>
    </citation>
    <scope>NUCLEOTIDE SEQUENCE [LARGE SCALE GENOMIC DNA]</scope>
    <source>
        <strain evidence="3 4">AS3.13</strain>
    </source>
</reference>
<name>A0A7X0JDD5_9SPHN</name>
<dbReference type="AlphaFoldDB" id="A0A7X0JDD5"/>
<proteinExistence type="predicted"/>
<protein>
    <recommendedName>
        <fullName evidence="2">DUF1996 domain-containing protein</fullName>
    </recommendedName>
</protein>
<dbReference type="PANTHER" id="PTHR43662">
    <property type="match status" value="1"/>
</dbReference>
<dbReference type="Proteomes" id="UP000522313">
    <property type="component" value="Unassembled WGS sequence"/>
</dbReference>
<dbReference type="EMBL" id="JACHBT010000013">
    <property type="protein sequence ID" value="MBB6505495.1"/>
    <property type="molecule type" value="Genomic_DNA"/>
</dbReference>
<comment type="caution">
    <text evidence="3">The sequence shown here is derived from an EMBL/GenBank/DDBJ whole genome shotgun (WGS) entry which is preliminary data.</text>
</comment>